<gene>
    <name evidence="5" type="ORF">HHE94_16135</name>
</gene>
<comment type="catalytic activity">
    <reaction evidence="1">
        <text>2-phosphoglycolate + H2O = glycolate + phosphate</text>
        <dbReference type="Rhea" id="RHEA:14369"/>
        <dbReference type="ChEBI" id="CHEBI:15377"/>
        <dbReference type="ChEBI" id="CHEBI:29805"/>
        <dbReference type="ChEBI" id="CHEBI:43474"/>
        <dbReference type="ChEBI" id="CHEBI:58033"/>
        <dbReference type="EC" id="3.1.3.18"/>
    </reaction>
</comment>
<evidence type="ECO:0000256" key="3">
    <source>
        <dbReference type="ARBA" id="ARBA00006171"/>
    </source>
</evidence>
<dbReference type="Proteomes" id="UP000549590">
    <property type="component" value="Unassembled WGS sequence"/>
</dbReference>
<dbReference type="PANTHER" id="PTHR43434:SF1">
    <property type="entry name" value="PHOSPHOGLYCOLATE PHOSPHATASE"/>
    <property type="match status" value="1"/>
</dbReference>
<evidence type="ECO:0000256" key="1">
    <source>
        <dbReference type="ARBA" id="ARBA00000830"/>
    </source>
</evidence>
<dbReference type="RefSeq" id="WP_169044959.1">
    <property type="nucleotide sequence ID" value="NZ_JABBYB010000010.1"/>
</dbReference>
<dbReference type="InterPro" id="IPR023214">
    <property type="entry name" value="HAD_sf"/>
</dbReference>
<dbReference type="PANTHER" id="PTHR43434">
    <property type="entry name" value="PHOSPHOGLYCOLATE PHOSPHATASE"/>
    <property type="match status" value="1"/>
</dbReference>
<dbReference type="AlphaFoldDB" id="A0AAP7CN16"/>
<dbReference type="GO" id="GO:0008967">
    <property type="term" value="F:phosphoglycolate phosphatase activity"/>
    <property type="evidence" value="ECO:0007669"/>
    <property type="project" value="UniProtKB-EC"/>
</dbReference>
<evidence type="ECO:0000313" key="6">
    <source>
        <dbReference type="Proteomes" id="UP000549590"/>
    </source>
</evidence>
<name>A0AAP7CN16_9GAMM</name>
<dbReference type="GO" id="GO:0005829">
    <property type="term" value="C:cytosol"/>
    <property type="evidence" value="ECO:0007669"/>
    <property type="project" value="TreeGrafter"/>
</dbReference>
<dbReference type="EMBL" id="JABBYB010000010">
    <property type="protein sequence ID" value="NMP04235.1"/>
    <property type="molecule type" value="Genomic_DNA"/>
</dbReference>
<comment type="caution">
    <text evidence="5">The sequence shown here is derived from an EMBL/GenBank/DDBJ whole genome shotgun (WGS) entry which is preliminary data.</text>
</comment>
<protein>
    <recommendedName>
        <fullName evidence="4">phosphoglycolate phosphatase</fullName>
        <ecNumber evidence="4">3.1.3.18</ecNumber>
    </recommendedName>
</protein>
<dbReference type="InterPro" id="IPR023198">
    <property type="entry name" value="PGP-like_dom2"/>
</dbReference>
<dbReference type="Gene3D" id="1.10.150.240">
    <property type="entry name" value="Putative phosphatase, domain 2"/>
    <property type="match status" value="1"/>
</dbReference>
<proteinExistence type="inferred from homology"/>
<dbReference type="Pfam" id="PF13419">
    <property type="entry name" value="HAD_2"/>
    <property type="match status" value="1"/>
</dbReference>
<reference evidence="5 6" key="1">
    <citation type="submission" date="2020-04" db="EMBL/GenBank/DDBJ databases">
        <title>Genome sequencing and assembly of Pseudoalteromonas arctica.</title>
        <authorList>
            <person name="Cook G.M."/>
        </authorList>
    </citation>
    <scope>NUCLEOTIDE SEQUENCE [LARGE SCALE GENOMIC DNA]</scope>
    <source>
        <strain evidence="5 6">NEC-BIFX-2020_001</strain>
    </source>
</reference>
<dbReference type="SFLD" id="SFLDG01129">
    <property type="entry name" value="C1.5:_HAD__Beta-PGM__Phosphata"/>
    <property type="match status" value="1"/>
</dbReference>
<dbReference type="EC" id="3.1.3.18" evidence="4"/>
<dbReference type="NCBIfam" id="TIGR01549">
    <property type="entry name" value="HAD-SF-IA-v1"/>
    <property type="match status" value="1"/>
</dbReference>
<dbReference type="GO" id="GO:0006281">
    <property type="term" value="P:DNA repair"/>
    <property type="evidence" value="ECO:0007669"/>
    <property type="project" value="TreeGrafter"/>
</dbReference>
<dbReference type="InterPro" id="IPR006439">
    <property type="entry name" value="HAD-SF_hydro_IA"/>
</dbReference>
<dbReference type="InterPro" id="IPR036412">
    <property type="entry name" value="HAD-like_sf"/>
</dbReference>
<comment type="similarity">
    <text evidence="3">Belongs to the HAD-like hydrolase superfamily. CbbY/CbbZ/Gph/YieH family.</text>
</comment>
<dbReference type="InterPro" id="IPR050155">
    <property type="entry name" value="HAD-like_hydrolase_sf"/>
</dbReference>
<dbReference type="InterPro" id="IPR041492">
    <property type="entry name" value="HAD_2"/>
</dbReference>
<organism evidence="5 6">
    <name type="scientific">Pseudoalteromonas arctica</name>
    <dbReference type="NCBI Taxonomy" id="394751"/>
    <lineage>
        <taxon>Bacteria</taxon>
        <taxon>Pseudomonadati</taxon>
        <taxon>Pseudomonadota</taxon>
        <taxon>Gammaproteobacteria</taxon>
        <taxon>Alteromonadales</taxon>
        <taxon>Pseudoalteromonadaceae</taxon>
        <taxon>Pseudoalteromonas</taxon>
    </lineage>
</organism>
<sequence length="221" mass="24787">MLIFEPYDLIIFDCDGVLLDSNNMKVAAMRAALSLSNYFSDTQVEALTSQFKENFGMSRYHHVASFTETLDIDGVEKQKLEKMLLTAYAEQVDQFYLKVPEATGIKSTLSSLKGKLMYVASGSEQSQLRTVLEKRNFSNYFIDVLGSPISKTQNIKNILNSASYVSAVMVGDALADYEAAKKNNIDFIFYAPLSNVKQSMLELSQKHDFKVIHSFKGSHVT</sequence>
<evidence type="ECO:0000313" key="5">
    <source>
        <dbReference type="EMBL" id="NMP04235.1"/>
    </source>
</evidence>
<accession>A0AAP7CN16</accession>
<evidence type="ECO:0000256" key="2">
    <source>
        <dbReference type="ARBA" id="ARBA00004818"/>
    </source>
</evidence>
<dbReference type="Gene3D" id="3.40.50.1000">
    <property type="entry name" value="HAD superfamily/HAD-like"/>
    <property type="match status" value="1"/>
</dbReference>
<keyword evidence="5" id="KW-0378">Hydrolase</keyword>
<dbReference type="SFLD" id="SFLDS00003">
    <property type="entry name" value="Haloacid_Dehalogenase"/>
    <property type="match status" value="1"/>
</dbReference>
<evidence type="ECO:0000256" key="4">
    <source>
        <dbReference type="ARBA" id="ARBA00013078"/>
    </source>
</evidence>
<comment type="pathway">
    <text evidence="2">Organic acid metabolism; glycolate biosynthesis; glycolate from 2-phosphoglycolate: step 1/1.</text>
</comment>
<dbReference type="SUPFAM" id="SSF56784">
    <property type="entry name" value="HAD-like"/>
    <property type="match status" value="1"/>
</dbReference>